<dbReference type="Gene3D" id="3.90.230.10">
    <property type="entry name" value="Creatinase/methionine aminopeptidase superfamily"/>
    <property type="match status" value="1"/>
</dbReference>
<dbReference type="InterPro" id="IPR036005">
    <property type="entry name" value="Creatinase/aminopeptidase-like"/>
</dbReference>
<protein>
    <submittedName>
        <fullName evidence="3">Putative peptidase</fullName>
        <ecNumber evidence="3">3.4.-.-</ecNumber>
    </submittedName>
</protein>
<dbReference type="RefSeq" id="WP_119276672.1">
    <property type="nucleotide sequence ID" value="NZ_QWLA01000019.1"/>
</dbReference>
<dbReference type="Proteomes" id="UP000265341">
    <property type="component" value="Unassembled WGS sequence"/>
</dbReference>
<dbReference type="Pfam" id="PF00557">
    <property type="entry name" value="Peptidase_M24"/>
    <property type="match status" value="1"/>
</dbReference>
<keyword evidence="4" id="KW-1185">Reference proteome</keyword>
<dbReference type="GO" id="GO:0016787">
    <property type="term" value="F:hydrolase activity"/>
    <property type="evidence" value="ECO:0007669"/>
    <property type="project" value="UniProtKB-KW"/>
</dbReference>
<feature type="domain" description="Creatinase N-terminal" evidence="2">
    <location>
        <begin position="13"/>
        <end position="117"/>
    </location>
</feature>
<dbReference type="PANTHER" id="PTHR46112:SF2">
    <property type="entry name" value="XAA-PRO AMINOPEPTIDASE P-RELATED"/>
    <property type="match status" value="1"/>
</dbReference>
<name>A0A399EWK9_9DEIN</name>
<dbReference type="CDD" id="cd01066">
    <property type="entry name" value="APP_MetAP"/>
    <property type="match status" value="1"/>
</dbReference>
<dbReference type="PANTHER" id="PTHR46112">
    <property type="entry name" value="AMINOPEPTIDASE"/>
    <property type="match status" value="1"/>
</dbReference>
<evidence type="ECO:0000259" key="1">
    <source>
        <dbReference type="Pfam" id="PF00557"/>
    </source>
</evidence>
<keyword evidence="3" id="KW-0378">Hydrolase</keyword>
<comment type="caution">
    <text evidence="3">The sequence shown here is derived from an EMBL/GenBank/DDBJ whole genome shotgun (WGS) entry which is preliminary data.</text>
</comment>
<dbReference type="InterPro" id="IPR050659">
    <property type="entry name" value="Peptidase_M24B"/>
</dbReference>
<organism evidence="3 4">
    <name type="scientific">Calidithermus roseus</name>
    <dbReference type="NCBI Taxonomy" id="1644118"/>
    <lineage>
        <taxon>Bacteria</taxon>
        <taxon>Thermotogati</taxon>
        <taxon>Deinococcota</taxon>
        <taxon>Deinococci</taxon>
        <taxon>Thermales</taxon>
        <taxon>Thermaceae</taxon>
        <taxon>Calidithermus</taxon>
    </lineage>
</organism>
<dbReference type="Gene3D" id="3.40.350.10">
    <property type="entry name" value="Creatinase/prolidase N-terminal domain"/>
    <property type="match status" value="1"/>
</dbReference>
<dbReference type="InterPro" id="IPR000994">
    <property type="entry name" value="Pept_M24"/>
</dbReference>
<accession>A0A399EWK9</accession>
<evidence type="ECO:0000259" key="2">
    <source>
        <dbReference type="Pfam" id="PF01321"/>
    </source>
</evidence>
<dbReference type="EC" id="3.4.-.-" evidence="3"/>
<dbReference type="SUPFAM" id="SSF53092">
    <property type="entry name" value="Creatinase/prolidase N-terminal domain"/>
    <property type="match status" value="1"/>
</dbReference>
<evidence type="ECO:0000313" key="4">
    <source>
        <dbReference type="Proteomes" id="UP000265341"/>
    </source>
</evidence>
<dbReference type="OrthoDB" id="9806388at2"/>
<dbReference type="AlphaFoldDB" id="A0A399EWK9"/>
<sequence>MIVPIPPGERTYRAQQAFEFAGSDLAGLVLFDDQLIQYFTGFIFIPTERPIALIITREGERILFVPRLEYEHALETAQVEEVRSYPEFPGEQHPLLFLSEHLQQLGLRRGLIGVDHDGYPPVMGYSGPALSELFAIRRVSAALDRQMALKSEPELSLIRESARWAGHAHRLLQQYTRPGLSESEVEARATREATQAMQAEMGPGFRSHNRWISGAVALYRGQIGPNSALPHAISINAVFKAGDNLVTGASAGVWGYLSELERTMFVGEPTPQQRHYFRHMLELQDLALEHMRPGRACADVDRVVRAYYEREGLLPYWRHHVGHSLGQRIHESPFLDIGEQAVLEPGMVFSIEPGLYVPGLGGFRHSDTVLITSRGAELLTHYPRELEALIIPA</sequence>
<feature type="domain" description="Peptidase M24" evidence="1">
    <location>
        <begin position="157"/>
        <end position="372"/>
    </location>
</feature>
<reference evidence="3 4" key="1">
    <citation type="submission" date="2018-08" db="EMBL/GenBank/DDBJ databases">
        <title>Meiothermus roseus NBRC 110900 genome sequencing project.</title>
        <authorList>
            <person name="Da Costa M.S."/>
            <person name="Albuquerque L."/>
            <person name="Raposo P."/>
            <person name="Froufe H.J.C."/>
            <person name="Barroso C.S."/>
            <person name="Egas C."/>
        </authorList>
    </citation>
    <scope>NUCLEOTIDE SEQUENCE [LARGE SCALE GENOMIC DNA]</scope>
    <source>
        <strain evidence="3 4">NBRC 110900</strain>
    </source>
</reference>
<evidence type="ECO:0000313" key="3">
    <source>
        <dbReference type="EMBL" id="RIH87469.1"/>
    </source>
</evidence>
<dbReference type="EMBL" id="QWLA01000019">
    <property type="protein sequence ID" value="RIH87469.1"/>
    <property type="molecule type" value="Genomic_DNA"/>
</dbReference>
<dbReference type="InterPro" id="IPR029149">
    <property type="entry name" value="Creatin/AminoP/Spt16_N"/>
</dbReference>
<proteinExistence type="predicted"/>
<gene>
    <name evidence="3" type="ORF">Mrose_01306</name>
</gene>
<dbReference type="SUPFAM" id="SSF55920">
    <property type="entry name" value="Creatinase/aminopeptidase"/>
    <property type="match status" value="1"/>
</dbReference>
<dbReference type="Pfam" id="PF01321">
    <property type="entry name" value="Creatinase_N"/>
    <property type="match status" value="1"/>
</dbReference>
<dbReference type="InterPro" id="IPR000587">
    <property type="entry name" value="Creatinase_N"/>
</dbReference>